<dbReference type="EMBL" id="CP011112">
    <property type="protein sequence ID" value="AKU15136.1"/>
    <property type="molecule type" value="Genomic_DNA"/>
</dbReference>
<dbReference type="AlphaFoldDB" id="A0A0K1JEK4"/>
<proteinExistence type="predicted"/>
<keyword evidence="3" id="KW-1185">Reference proteome</keyword>
<dbReference type="KEGG" id="lmoi:VV02_03415"/>
<feature type="region of interest" description="Disordered" evidence="1">
    <location>
        <begin position="1"/>
        <end position="60"/>
    </location>
</feature>
<protein>
    <submittedName>
        <fullName evidence="2">Uncharacterized protein</fullName>
    </submittedName>
</protein>
<evidence type="ECO:0000256" key="1">
    <source>
        <dbReference type="SAM" id="MobiDB-lite"/>
    </source>
</evidence>
<evidence type="ECO:0000313" key="2">
    <source>
        <dbReference type="EMBL" id="AKU15136.1"/>
    </source>
</evidence>
<dbReference type="STRING" id="571913.VV02_03415"/>
<dbReference type="Proteomes" id="UP000066480">
    <property type="component" value="Chromosome"/>
</dbReference>
<accession>A0A0K1JEK4</accession>
<sequence length="124" mass="13266">MPPAPRAANLPRTTGRPACPARPARRTAPAQHPATRATPETPGRAGLARAAPAPLRCTADPRPLRSPAIVVCVLAKSGRTHRSPASMAGWEFGTRSTLTCSIRLVRLARMDRCLRCFGHRRASA</sequence>
<name>A0A0K1JEK4_9MICO</name>
<reference evidence="2 3" key="1">
    <citation type="submission" date="2015-03" db="EMBL/GenBank/DDBJ databases">
        <title>Luteipulveratus halotolerans sp. nov., a novel actinobacterium (Dermacoccaceae) from Sarawak, Malaysia.</title>
        <authorList>
            <person name="Juboi H."/>
            <person name="Basik A."/>
            <person name="Shamsul S.S."/>
            <person name="Arnold P."/>
            <person name="Schmitt E.K."/>
            <person name="Sanglier J.-J."/>
            <person name="Yeo T."/>
        </authorList>
    </citation>
    <scope>NUCLEOTIDE SEQUENCE [LARGE SCALE GENOMIC DNA]</scope>
    <source>
        <strain evidence="2 3">MN07-A0370</strain>
    </source>
</reference>
<feature type="compositionally biased region" description="Low complexity" evidence="1">
    <location>
        <begin position="11"/>
        <end position="56"/>
    </location>
</feature>
<evidence type="ECO:0000313" key="3">
    <source>
        <dbReference type="Proteomes" id="UP000066480"/>
    </source>
</evidence>
<organism evidence="2 3">
    <name type="scientific">Luteipulveratus mongoliensis</name>
    <dbReference type="NCBI Taxonomy" id="571913"/>
    <lineage>
        <taxon>Bacteria</taxon>
        <taxon>Bacillati</taxon>
        <taxon>Actinomycetota</taxon>
        <taxon>Actinomycetes</taxon>
        <taxon>Micrococcales</taxon>
        <taxon>Dermacoccaceae</taxon>
        <taxon>Luteipulveratus</taxon>
    </lineage>
</organism>
<gene>
    <name evidence="2" type="ORF">VV02_03415</name>
</gene>